<dbReference type="GO" id="GO:1902600">
    <property type="term" value="P:proton transmembrane transport"/>
    <property type="evidence" value="ECO:0007669"/>
    <property type="project" value="InterPro"/>
</dbReference>
<proteinExistence type="predicted"/>
<dbReference type="OrthoDB" id="9810759at2"/>
<feature type="transmembrane region" description="Helical" evidence="10">
    <location>
        <begin position="85"/>
        <end position="110"/>
    </location>
</feature>
<dbReference type="RefSeq" id="WP_066607775.1">
    <property type="nucleotide sequence ID" value="NZ_CP014230.1"/>
</dbReference>
<feature type="transmembrane region" description="Helical" evidence="10">
    <location>
        <begin position="330"/>
        <end position="350"/>
    </location>
</feature>
<dbReference type="Gene3D" id="1.20.1530.20">
    <property type="match status" value="1"/>
</dbReference>
<dbReference type="GO" id="GO:0005886">
    <property type="term" value="C:plasma membrane"/>
    <property type="evidence" value="ECO:0007669"/>
    <property type="project" value="UniProtKB-SubCell"/>
</dbReference>
<reference evidence="13" key="1">
    <citation type="submission" date="2016-02" db="EMBL/GenBank/DDBJ databases">
        <authorList>
            <person name="Holder M.E."/>
            <person name="Ajami N.J."/>
            <person name="Petrosino J.F."/>
        </authorList>
    </citation>
    <scope>NUCLEOTIDE SEQUENCE [LARGE SCALE GENOMIC DNA]</scope>
    <source>
        <strain evidence="13">DSM 12838</strain>
    </source>
</reference>
<feature type="transmembrane region" description="Helical" evidence="10">
    <location>
        <begin position="269"/>
        <end position="288"/>
    </location>
</feature>
<evidence type="ECO:0000256" key="4">
    <source>
        <dbReference type="ARBA" id="ARBA00022475"/>
    </source>
</evidence>
<sequence length="533" mass="58179">MSGYILAAAAIILVCLLLSKLSGRMGVPTLALFILLGMLVGSDGLLKIHFDDFIVSGNICTIALIFIIFYGGFGTNWNHARHVAVKATLLSSLGVVLTAVLTGGFCHYVLGIGMLESILVGAIISSTDAASVFSILRSKKLSLKYGTSSLLEVESGSNDPFSYMMTVIVLSAMKGNFDGANLLLMIVQQVFLGVAFGAAAGLLSAKMLSRFRMSAEGFDTIFVFGVTLITYAGADYTGGNGYLSVYILGIILGNQPIQNKKNLVHFFDGVTGLMQILVFFLLGLLSFPSQLPQIFFPALCIALFLTFIARPLAIFLLLSPFRCPVKQQLLVSWAGLRGAASIVFAIMATVDSAHMHNDIFHITFLIVLFSIFTQGSLIPFMANKLDMIDLNSNVMKTFNDYSDEIQLQFIQISIFKDHPWADMQIKDMNIIPDLLIVMILRDGERIIPNGNTRIMPGDMVIITAMSANTDSTFLLTEMKIDGDSEWIDQSLEEINLGKECLIIAIKRKDAIVIPRGKTSIRKDDVLITCKALL</sequence>
<dbReference type="NCBIfam" id="NF003715">
    <property type="entry name" value="PRK05326.1-2"/>
    <property type="match status" value="1"/>
</dbReference>
<dbReference type="NCBIfam" id="NF003716">
    <property type="entry name" value="PRK05326.1-3"/>
    <property type="match status" value="1"/>
</dbReference>
<dbReference type="PANTHER" id="PTHR32507:SF7">
    <property type="entry name" value="K(+)_H(+) ANTIPORTER NHAP2"/>
    <property type="match status" value="1"/>
</dbReference>
<evidence type="ECO:0000256" key="1">
    <source>
        <dbReference type="ARBA" id="ARBA00004651"/>
    </source>
</evidence>
<dbReference type="InterPro" id="IPR006037">
    <property type="entry name" value="RCK_C"/>
</dbReference>
<feature type="transmembrane region" description="Helical" evidence="10">
    <location>
        <begin position="53"/>
        <end position="73"/>
    </location>
</feature>
<dbReference type="STRING" id="888061.AXF15_11780"/>
<dbReference type="Proteomes" id="UP000063964">
    <property type="component" value="Chromosome"/>
</dbReference>
<evidence type="ECO:0000256" key="8">
    <source>
        <dbReference type="ARBA" id="ARBA00023065"/>
    </source>
</evidence>
<evidence type="ECO:0000259" key="11">
    <source>
        <dbReference type="PROSITE" id="PS51202"/>
    </source>
</evidence>
<dbReference type="PANTHER" id="PTHR32507">
    <property type="entry name" value="NA(+)/H(+) ANTIPORTER 1"/>
    <property type="match status" value="1"/>
</dbReference>
<keyword evidence="8" id="KW-0406">Ion transport</keyword>
<dbReference type="EMBL" id="CP014230">
    <property type="protein sequence ID" value="AMD93710.1"/>
    <property type="molecule type" value="Genomic_DNA"/>
</dbReference>
<evidence type="ECO:0000256" key="6">
    <source>
        <dbReference type="ARBA" id="ARBA00022692"/>
    </source>
</evidence>
<feature type="domain" description="RCK C-terminal" evidence="11">
    <location>
        <begin position="396"/>
        <end position="478"/>
    </location>
</feature>
<dbReference type="PROSITE" id="PS51202">
    <property type="entry name" value="RCK_C"/>
    <property type="match status" value="2"/>
</dbReference>
<evidence type="ECO:0000313" key="12">
    <source>
        <dbReference type="EMBL" id="AMD93710.1"/>
    </source>
</evidence>
<feature type="transmembrane region" description="Helical" evidence="10">
    <location>
        <begin position="294"/>
        <end position="318"/>
    </location>
</feature>
<dbReference type="InterPro" id="IPR038770">
    <property type="entry name" value="Na+/solute_symporter_sf"/>
</dbReference>
<feature type="transmembrane region" description="Helical" evidence="10">
    <location>
        <begin position="362"/>
        <end position="382"/>
    </location>
</feature>
<feature type="transmembrane region" description="Helical" evidence="10">
    <location>
        <begin position="182"/>
        <end position="205"/>
    </location>
</feature>
<dbReference type="Pfam" id="PF00999">
    <property type="entry name" value="Na_H_Exchanger"/>
    <property type="match status" value="1"/>
</dbReference>
<dbReference type="InterPro" id="IPR006153">
    <property type="entry name" value="Cation/H_exchanger_TM"/>
</dbReference>
<dbReference type="SUPFAM" id="SSF116726">
    <property type="entry name" value="TrkA C-terminal domain-like"/>
    <property type="match status" value="2"/>
</dbReference>
<evidence type="ECO:0000256" key="7">
    <source>
        <dbReference type="ARBA" id="ARBA00022989"/>
    </source>
</evidence>
<gene>
    <name evidence="12" type="ORF">AXF15_11780</name>
</gene>
<feature type="domain" description="RCK C-terminal" evidence="11">
    <location>
        <begin position="479"/>
        <end position="533"/>
    </location>
</feature>
<feature type="transmembrane region" description="Helical" evidence="10">
    <location>
        <begin position="29"/>
        <end position="46"/>
    </location>
</feature>
<dbReference type="Pfam" id="PF02080">
    <property type="entry name" value="TrkA_C"/>
    <property type="match status" value="2"/>
</dbReference>
<dbReference type="GO" id="GO:0015297">
    <property type="term" value="F:antiporter activity"/>
    <property type="evidence" value="ECO:0007669"/>
    <property type="project" value="UniProtKB-KW"/>
</dbReference>
<keyword evidence="9 10" id="KW-0472">Membrane</keyword>
<dbReference type="AlphaFoldDB" id="A0A109W6J3"/>
<evidence type="ECO:0000256" key="2">
    <source>
        <dbReference type="ARBA" id="ARBA00022448"/>
    </source>
</evidence>
<keyword evidence="5" id="KW-0630">Potassium</keyword>
<protein>
    <submittedName>
        <fullName evidence="12">K+/H+ antiporter</fullName>
    </submittedName>
</protein>
<feature type="transmembrane region" description="Helical" evidence="10">
    <location>
        <begin position="217"/>
        <end position="234"/>
    </location>
</feature>
<dbReference type="GO" id="GO:0006813">
    <property type="term" value="P:potassium ion transport"/>
    <property type="evidence" value="ECO:0007669"/>
    <property type="project" value="UniProtKB-KW"/>
</dbReference>
<keyword evidence="5" id="KW-0633">Potassium transport</keyword>
<keyword evidence="4" id="KW-1003">Cell membrane</keyword>
<dbReference type="KEGG" id="doa:AXF15_11780"/>
<evidence type="ECO:0000256" key="10">
    <source>
        <dbReference type="SAM" id="Phobius"/>
    </source>
</evidence>
<organism evidence="12 13">
    <name type="scientific">Desulfomicrobium orale DSM 12838</name>
    <dbReference type="NCBI Taxonomy" id="888061"/>
    <lineage>
        <taxon>Bacteria</taxon>
        <taxon>Pseudomonadati</taxon>
        <taxon>Thermodesulfobacteriota</taxon>
        <taxon>Desulfovibrionia</taxon>
        <taxon>Desulfovibrionales</taxon>
        <taxon>Desulfomicrobiaceae</taxon>
        <taxon>Desulfomicrobium</taxon>
    </lineage>
</organism>
<keyword evidence="7 10" id="KW-1133">Transmembrane helix</keyword>
<name>A0A109W6J3_9BACT</name>
<evidence type="ECO:0000313" key="13">
    <source>
        <dbReference type="Proteomes" id="UP000063964"/>
    </source>
</evidence>
<evidence type="ECO:0000256" key="3">
    <source>
        <dbReference type="ARBA" id="ARBA00022449"/>
    </source>
</evidence>
<keyword evidence="2" id="KW-0813">Transport</keyword>
<dbReference type="Gene3D" id="3.30.70.1450">
    <property type="entry name" value="Regulator of K+ conductance, C-terminal domain"/>
    <property type="match status" value="2"/>
</dbReference>
<dbReference type="GO" id="GO:0008324">
    <property type="term" value="F:monoatomic cation transmembrane transporter activity"/>
    <property type="evidence" value="ECO:0007669"/>
    <property type="project" value="InterPro"/>
</dbReference>
<dbReference type="InterPro" id="IPR036721">
    <property type="entry name" value="RCK_C_sf"/>
</dbReference>
<keyword evidence="13" id="KW-1185">Reference proteome</keyword>
<evidence type="ECO:0000256" key="9">
    <source>
        <dbReference type="ARBA" id="ARBA00023136"/>
    </source>
</evidence>
<keyword evidence="3" id="KW-0050">Antiport</keyword>
<feature type="transmembrane region" description="Helical" evidence="10">
    <location>
        <begin position="117"/>
        <end position="136"/>
    </location>
</feature>
<evidence type="ECO:0000256" key="5">
    <source>
        <dbReference type="ARBA" id="ARBA00022538"/>
    </source>
</evidence>
<keyword evidence="6 10" id="KW-0812">Transmembrane</keyword>
<accession>A0A109W6J3</accession>
<comment type="subcellular location">
    <subcellularLocation>
        <location evidence="1">Cell membrane</location>
        <topology evidence="1">Multi-pass membrane protein</topology>
    </subcellularLocation>
</comment>